<accession>A0A7R7VQD7</accession>
<organism evidence="2 3">
    <name type="scientific">Aspergillus chevalieri</name>
    <name type="common">Eurotium chevalieri</name>
    <dbReference type="NCBI Taxonomy" id="182096"/>
    <lineage>
        <taxon>Eukaryota</taxon>
        <taxon>Fungi</taxon>
        <taxon>Dikarya</taxon>
        <taxon>Ascomycota</taxon>
        <taxon>Pezizomycotina</taxon>
        <taxon>Eurotiomycetes</taxon>
        <taxon>Eurotiomycetidae</taxon>
        <taxon>Eurotiales</taxon>
        <taxon>Aspergillaceae</taxon>
        <taxon>Aspergillus</taxon>
        <taxon>Aspergillus subgen. Aspergillus</taxon>
    </lineage>
</organism>
<protein>
    <recommendedName>
        <fullName evidence="4">Kinesin light chain</fullName>
    </recommendedName>
</protein>
<dbReference type="InterPro" id="IPR011990">
    <property type="entry name" value="TPR-like_helical_dom_sf"/>
</dbReference>
<evidence type="ECO:0008006" key="4">
    <source>
        <dbReference type="Google" id="ProtNLM"/>
    </source>
</evidence>
<evidence type="ECO:0000256" key="1">
    <source>
        <dbReference type="SAM" id="MobiDB-lite"/>
    </source>
</evidence>
<dbReference type="PANTHER" id="PTHR46082">
    <property type="entry name" value="ATP/GTP-BINDING PROTEIN-RELATED"/>
    <property type="match status" value="1"/>
</dbReference>
<dbReference type="Gene3D" id="1.25.40.10">
    <property type="entry name" value="Tetratricopeptide repeat domain"/>
    <property type="match status" value="1"/>
</dbReference>
<feature type="region of interest" description="Disordered" evidence="1">
    <location>
        <begin position="102"/>
        <end position="125"/>
    </location>
</feature>
<dbReference type="Pfam" id="PF13424">
    <property type="entry name" value="TPR_12"/>
    <property type="match status" value="1"/>
</dbReference>
<name>A0A7R7VQD7_ASPCH</name>
<sequence length="125" mass="13902">MYNLASTYRNQGRWKEAEELDMKVMETRKQVLGPEHPSTLNGMHNLAYTLKQLGKIPDALTLIKKCADLRNKVLGLDHPDAISSSNALSDWETAVSHLLENQKQTTNFSGHPSSPANAHSCRSSN</sequence>
<dbReference type="PANTHER" id="PTHR46082:SF11">
    <property type="entry name" value="AAA+ ATPASE DOMAIN-CONTAINING PROTEIN-RELATED"/>
    <property type="match status" value="1"/>
</dbReference>
<evidence type="ECO:0000313" key="3">
    <source>
        <dbReference type="Proteomes" id="UP000637239"/>
    </source>
</evidence>
<dbReference type="RefSeq" id="XP_043137351.1">
    <property type="nucleotide sequence ID" value="XM_043279698.1"/>
</dbReference>
<dbReference type="InterPro" id="IPR053137">
    <property type="entry name" value="NLR-like"/>
</dbReference>
<keyword evidence="3" id="KW-1185">Reference proteome</keyword>
<dbReference type="GeneID" id="66983187"/>
<dbReference type="SUPFAM" id="SSF48452">
    <property type="entry name" value="TPR-like"/>
    <property type="match status" value="1"/>
</dbReference>
<dbReference type="AlphaFoldDB" id="A0A7R7VQD7"/>
<evidence type="ECO:0000313" key="2">
    <source>
        <dbReference type="EMBL" id="BCR88829.1"/>
    </source>
</evidence>
<reference evidence="2" key="1">
    <citation type="submission" date="2021-01" db="EMBL/GenBank/DDBJ databases">
        <authorList>
            <consortium name="Aspergillus chevalieri M1 genome sequencing consortium"/>
            <person name="Kazuki M."/>
            <person name="Futagami T."/>
        </authorList>
    </citation>
    <scope>NUCLEOTIDE SEQUENCE</scope>
    <source>
        <strain evidence="2">M1</strain>
    </source>
</reference>
<reference evidence="2" key="2">
    <citation type="submission" date="2021-02" db="EMBL/GenBank/DDBJ databases">
        <title>Aspergillus chevalieri M1 genome sequence.</title>
        <authorList>
            <person name="Kadooka C."/>
            <person name="Mori K."/>
            <person name="Futagami T."/>
        </authorList>
    </citation>
    <scope>NUCLEOTIDE SEQUENCE</scope>
    <source>
        <strain evidence="2">M1</strain>
    </source>
</reference>
<proteinExistence type="predicted"/>
<dbReference type="Proteomes" id="UP000637239">
    <property type="component" value="Chromosome 5"/>
</dbReference>
<dbReference type="KEGG" id="ache:ACHE_50027A"/>
<gene>
    <name evidence="2" type="ORF">ACHE_50027A</name>
</gene>
<dbReference type="EMBL" id="AP024420">
    <property type="protein sequence ID" value="BCR88829.1"/>
    <property type="molecule type" value="Genomic_DNA"/>
</dbReference>